<keyword evidence="2" id="KW-0812">Transmembrane</keyword>
<feature type="region of interest" description="Disordered" evidence="1">
    <location>
        <begin position="474"/>
        <end position="498"/>
    </location>
</feature>
<reference evidence="4 5" key="1">
    <citation type="journal article" date="2016" name="Nat. Commun.">
        <title>Thousands of microbial genomes shed light on interconnected biogeochemical processes in an aquifer system.</title>
        <authorList>
            <person name="Anantharaman K."/>
            <person name="Brown C.T."/>
            <person name="Hug L.A."/>
            <person name="Sharon I."/>
            <person name="Castelle C.J."/>
            <person name="Probst A.J."/>
            <person name="Thomas B.C."/>
            <person name="Singh A."/>
            <person name="Wilkins M.J."/>
            <person name="Karaoz U."/>
            <person name="Brodie E.L."/>
            <person name="Williams K.H."/>
            <person name="Hubbard S.S."/>
            <person name="Banfield J.F."/>
        </authorList>
    </citation>
    <scope>NUCLEOTIDE SEQUENCE [LARGE SCALE GENOMIC DNA]</scope>
</reference>
<feature type="transmembrane region" description="Helical" evidence="2">
    <location>
        <begin position="12"/>
        <end position="33"/>
    </location>
</feature>
<gene>
    <name evidence="4" type="ORF">A2849_00295</name>
</gene>
<feature type="domain" description="DUF7450" evidence="3">
    <location>
        <begin position="183"/>
        <end position="288"/>
    </location>
</feature>
<dbReference type="AlphaFoldDB" id="A0A1G2MBX1"/>
<dbReference type="InterPro" id="IPR055873">
    <property type="entry name" value="DUF7450"/>
</dbReference>
<protein>
    <recommendedName>
        <fullName evidence="3">DUF7450 domain-containing protein</fullName>
    </recommendedName>
</protein>
<dbReference type="EMBL" id="MHRI01000009">
    <property type="protein sequence ID" value="OHA21410.1"/>
    <property type="molecule type" value="Genomic_DNA"/>
</dbReference>
<evidence type="ECO:0000259" key="3">
    <source>
        <dbReference type="Pfam" id="PF24247"/>
    </source>
</evidence>
<proteinExistence type="predicted"/>
<keyword evidence="2" id="KW-0472">Membrane</keyword>
<name>A0A1G2MBX1_9BACT</name>
<evidence type="ECO:0000256" key="1">
    <source>
        <dbReference type="SAM" id="MobiDB-lite"/>
    </source>
</evidence>
<evidence type="ECO:0000313" key="4">
    <source>
        <dbReference type="EMBL" id="OHA21410.1"/>
    </source>
</evidence>
<comment type="caution">
    <text evidence="4">The sequence shown here is derived from an EMBL/GenBank/DDBJ whole genome shotgun (WGS) entry which is preliminary data.</text>
</comment>
<sequence length="498" mass="54291">MKKINEIVGTKIVLASFFLVFPVVFFGTTGIVFGQGTPTGEICDGKDDNGNGVVDEGVNCDHYLSYLLDKSINPIKVSLRDQFISPTDFELVLIERLLNPVKKLHEGLVFNPKRPDLHYLAYRLKSPVTFVPRSVLIENQFEKNTIKVTKPRYLLTPTGKKKIGIPIEKLLSTMPSTAAGKLIASVVPSIPQNANHYLCYDVEPYTTAEGVLVKDQFQNGQFEVIRGLYLCNPTEKTHNGKVSEIIDRDNHLMCYEAIPHNQVNRKAITHDQFGITSQLAVRTEEICVPTVKTHLPTACTHPDEQGTAVVFDGNTAFQNTGGQLTIVQSALGTTGQTADAMLQSVPATVVTRTGTPATGETYIFETEMLSMTLTGSGRVLNLPTSFETHVGPRTTGNPVQSFDTDMFRLQGQLPPGDPDFDLLRITAGTYFGLPSPGHTTLTQLPDGNWNVDSFFDITYRIDFVGAPGGPLSGQSGSTTGTIRMADTCPPVEPAPNAN</sequence>
<organism evidence="4 5">
    <name type="scientific">Candidatus Taylorbacteria bacterium RIFCSPHIGHO2_01_FULL_51_15</name>
    <dbReference type="NCBI Taxonomy" id="1802304"/>
    <lineage>
        <taxon>Bacteria</taxon>
        <taxon>Candidatus Tayloriibacteriota</taxon>
    </lineage>
</organism>
<accession>A0A1G2MBX1</accession>
<evidence type="ECO:0000313" key="5">
    <source>
        <dbReference type="Proteomes" id="UP000178121"/>
    </source>
</evidence>
<evidence type="ECO:0000256" key="2">
    <source>
        <dbReference type="SAM" id="Phobius"/>
    </source>
</evidence>
<keyword evidence="2" id="KW-1133">Transmembrane helix</keyword>
<dbReference type="Pfam" id="PF24247">
    <property type="entry name" value="DUF7450"/>
    <property type="match status" value="1"/>
</dbReference>
<dbReference type="Proteomes" id="UP000178121">
    <property type="component" value="Unassembled WGS sequence"/>
</dbReference>